<gene>
    <name evidence="2" type="ORF">GCM10025783_22590</name>
</gene>
<feature type="signal peptide" evidence="1">
    <location>
        <begin position="1"/>
        <end position="29"/>
    </location>
</feature>
<name>A0ABP8Z8T7_9MICO</name>
<dbReference type="EMBL" id="BAABLP010000004">
    <property type="protein sequence ID" value="GAA4749716.1"/>
    <property type="molecule type" value="Genomic_DNA"/>
</dbReference>
<accession>A0ABP8Z8T7</accession>
<organism evidence="2 3">
    <name type="scientific">Amnibacterium soli</name>
    <dbReference type="NCBI Taxonomy" id="1282736"/>
    <lineage>
        <taxon>Bacteria</taxon>
        <taxon>Bacillati</taxon>
        <taxon>Actinomycetota</taxon>
        <taxon>Actinomycetes</taxon>
        <taxon>Micrococcales</taxon>
        <taxon>Microbacteriaceae</taxon>
        <taxon>Amnibacterium</taxon>
    </lineage>
</organism>
<dbReference type="RefSeq" id="WP_345481298.1">
    <property type="nucleotide sequence ID" value="NZ_BAABLP010000004.1"/>
</dbReference>
<evidence type="ECO:0000256" key="1">
    <source>
        <dbReference type="SAM" id="SignalP"/>
    </source>
</evidence>
<sequence length="447" mass="48122">MADSITRMQLTRRGLLGAGLAALAVPSLAACSTPAVAGLTGAALDPKTLVFWNLFGGGDGSRMQEMEAGYRRTHGGEASLQATVFAWGNPYYSKLTLATVGNKPPDVAVAHLTRAKLLAQGGVLDEITDEDLSSVGLSASDLDQKSWNTQRTDGRNIAIPLDTHPFVMFFNQDVCEKAGLVENGKLKPISGLKDFEAALAEVSRVTKGGAITSANVNETATPWRLFQTLYSQFSDVKPYLGDDGKTITVDQDAAKEVLATIARWGQKGWLNKALDYAGSQTPMFTGKAGFYLQGEWEITTAQSIKGLKFGMAPVPQLFDKPASQADSHTFVLPKKDRTPEQRKQAMGFIKSMLDQSYTWAQGGHVPAYLPLRDSRKYKDLEPQADYAAAADNAAYDPTAWYSGSGSTFETIVGSQFALVQQGASTPEGALRSASDQLQTYLRTPSPL</sequence>
<comment type="caution">
    <text evidence="2">The sequence shown here is derived from an EMBL/GenBank/DDBJ whole genome shotgun (WGS) entry which is preliminary data.</text>
</comment>
<dbReference type="SUPFAM" id="SSF53850">
    <property type="entry name" value="Periplasmic binding protein-like II"/>
    <property type="match status" value="1"/>
</dbReference>
<dbReference type="InterPro" id="IPR006311">
    <property type="entry name" value="TAT_signal"/>
</dbReference>
<evidence type="ECO:0000313" key="3">
    <source>
        <dbReference type="Proteomes" id="UP001500121"/>
    </source>
</evidence>
<dbReference type="InterPro" id="IPR050490">
    <property type="entry name" value="Bact_solute-bd_prot1"/>
</dbReference>
<keyword evidence="3" id="KW-1185">Reference proteome</keyword>
<dbReference type="PANTHER" id="PTHR43649">
    <property type="entry name" value="ARABINOSE-BINDING PROTEIN-RELATED"/>
    <property type="match status" value="1"/>
</dbReference>
<dbReference type="PROSITE" id="PS51257">
    <property type="entry name" value="PROKAR_LIPOPROTEIN"/>
    <property type="match status" value="1"/>
</dbReference>
<dbReference type="Pfam" id="PF01547">
    <property type="entry name" value="SBP_bac_1"/>
    <property type="match status" value="1"/>
</dbReference>
<keyword evidence="1" id="KW-0732">Signal</keyword>
<dbReference type="InterPro" id="IPR006059">
    <property type="entry name" value="SBP"/>
</dbReference>
<protein>
    <submittedName>
        <fullName evidence="2">Extracellular solute-binding protein</fullName>
    </submittedName>
</protein>
<dbReference type="PANTHER" id="PTHR43649:SF14">
    <property type="entry name" value="BLR3389 PROTEIN"/>
    <property type="match status" value="1"/>
</dbReference>
<evidence type="ECO:0000313" key="2">
    <source>
        <dbReference type="EMBL" id="GAA4749716.1"/>
    </source>
</evidence>
<dbReference type="PROSITE" id="PS51318">
    <property type="entry name" value="TAT"/>
    <property type="match status" value="1"/>
</dbReference>
<dbReference type="Proteomes" id="UP001500121">
    <property type="component" value="Unassembled WGS sequence"/>
</dbReference>
<proteinExistence type="predicted"/>
<feature type="chain" id="PRO_5047164484" evidence="1">
    <location>
        <begin position="30"/>
        <end position="447"/>
    </location>
</feature>
<reference evidence="3" key="1">
    <citation type="journal article" date="2019" name="Int. J. Syst. Evol. Microbiol.">
        <title>The Global Catalogue of Microorganisms (GCM) 10K type strain sequencing project: providing services to taxonomists for standard genome sequencing and annotation.</title>
        <authorList>
            <consortium name="The Broad Institute Genomics Platform"/>
            <consortium name="The Broad Institute Genome Sequencing Center for Infectious Disease"/>
            <person name="Wu L."/>
            <person name="Ma J."/>
        </authorList>
    </citation>
    <scope>NUCLEOTIDE SEQUENCE [LARGE SCALE GENOMIC DNA]</scope>
    <source>
        <strain evidence="3">JCM 19015</strain>
    </source>
</reference>
<dbReference type="Gene3D" id="3.40.190.10">
    <property type="entry name" value="Periplasmic binding protein-like II"/>
    <property type="match status" value="1"/>
</dbReference>